<comment type="caution">
    <text evidence="1">The sequence shown here is derived from an EMBL/GenBank/DDBJ whole genome shotgun (WGS) entry which is preliminary data.</text>
</comment>
<reference evidence="1 2" key="1">
    <citation type="submission" date="2023-07" db="EMBL/GenBank/DDBJ databases">
        <title>Functional and genomic diversity of the sorghum phyllosphere microbiome.</title>
        <authorList>
            <person name="Shade A."/>
        </authorList>
    </citation>
    <scope>NUCLEOTIDE SEQUENCE [LARGE SCALE GENOMIC DNA]</scope>
    <source>
        <strain evidence="1 2">SORGH_AS_1064</strain>
    </source>
</reference>
<dbReference type="InterPro" id="IPR058074">
    <property type="entry name" value="Bacteriocin-like"/>
</dbReference>
<dbReference type="RefSeq" id="WP_307446913.1">
    <property type="nucleotide sequence ID" value="NZ_JAUTAL010000001.1"/>
</dbReference>
<accession>A0ABU0TF76</accession>
<proteinExistence type="predicted"/>
<gene>
    <name evidence="1" type="ORF">QE404_000862</name>
</gene>
<keyword evidence="2" id="KW-1185">Reference proteome</keyword>
<dbReference type="Proteomes" id="UP001225072">
    <property type="component" value="Unassembled WGS sequence"/>
</dbReference>
<dbReference type="EMBL" id="JAUTAL010000001">
    <property type="protein sequence ID" value="MDQ1095715.1"/>
    <property type="molecule type" value="Genomic_DNA"/>
</dbReference>
<organism evidence="1 2">
    <name type="scientific">Chryseobacterium camelliae</name>
    <dbReference type="NCBI Taxonomy" id="1265445"/>
    <lineage>
        <taxon>Bacteria</taxon>
        <taxon>Pseudomonadati</taxon>
        <taxon>Bacteroidota</taxon>
        <taxon>Flavobacteriia</taxon>
        <taxon>Flavobacteriales</taxon>
        <taxon>Weeksellaceae</taxon>
        <taxon>Chryseobacterium group</taxon>
        <taxon>Chryseobacterium</taxon>
    </lineage>
</organism>
<evidence type="ECO:0000313" key="2">
    <source>
        <dbReference type="Proteomes" id="UP001225072"/>
    </source>
</evidence>
<name>A0ABU0TF76_9FLAO</name>
<evidence type="ECO:0008006" key="3">
    <source>
        <dbReference type="Google" id="ProtNLM"/>
    </source>
</evidence>
<protein>
    <recommendedName>
        <fullName evidence="3">Bacteriocin</fullName>
    </recommendedName>
</protein>
<dbReference type="NCBIfam" id="NF047798">
    <property type="entry name" value="leader_Chryseo"/>
    <property type="match status" value="1"/>
</dbReference>
<evidence type="ECO:0000313" key="1">
    <source>
        <dbReference type="EMBL" id="MDQ1095715.1"/>
    </source>
</evidence>
<sequence length="55" mass="5826">MNNLKKLSRTELKNVTGAGSVGPIASNCSNKCCPDDGRPRCPRLICPAVVCPQVL</sequence>